<reference evidence="3" key="1">
    <citation type="submission" date="2019-10" db="EMBL/GenBank/DDBJ databases">
        <title>Description of Paenibacillus glebae sp. nov.</title>
        <authorList>
            <person name="Carlier A."/>
            <person name="Qi S."/>
        </authorList>
    </citation>
    <scope>NUCLEOTIDE SEQUENCE</scope>
    <source>
        <strain evidence="3">LMG 31456</strain>
    </source>
</reference>
<dbReference type="Gene3D" id="3.20.20.100">
    <property type="entry name" value="NADP-dependent oxidoreductase domain"/>
    <property type="match status" value="1"/>
</dbReference>
<evidence type="ECO:0000313" key="4">
    <source>
        <dbReference type="Proteomes" id="UP000641588"/>
    </source>
</evidence>
<keyword evidence="4" id="KW-1185">Reference proteome</keyword>
<dbReference type="GO" id="GO:0016491">
    <property type="term" value="F:oxidoreductase activity"/>
    <property type="evidence" value="ECO:0007669"/>
    <property type="project" value="UniProtKB-KW"/>
</dbReference>
<dbReference type="InterPro" id="IPR023210">
    <property type="entry name" value="NADP_OxRdtase_dom"/>
</dbReference>
<dbReference type="InterPro" id="IPR050791">
    <property type="entry name" value="Aldo-Keto_reductase"/>
</dbReference>
<keyword evidence="1" id="KW-0560">Oxidoreductase</keyword>
<accession>A0A972GSH2</accession>
<dbReference type="Pfam" id="PF00248">
    <property type="entry name" value="Aldo_ket_red"/>
    <property type="match status" value="1"/>
</dbReference>
<comment type="caution">
    <text evidence="3">The sequence shown here is derived from an EMBL/GenBank/DDBJ whole genome shotgun (WGS) entry which is preliminary data.</text>
</comment>
<dbReference type="Proteomes" id="UP000641588">
    <property type="component" value="Unassembled WGS sequence"/>
</dbReference>
<evidence type="ECO:0000313" key="3">
    <source>
        <dbReference type="EMBL" id="NOU95922.1"/>
    </source>
</evidence>
<dbReference type="AlphaFoldDB" id="A0A972GSH2"/>
<evidence type="ECO:0000256" key="1">
    <source>
        <dbReference type="ARBA" id="ARBA00023002"/>
    </source>
</evidence>
<feature type="domain" description="NADP-dependent oxidoreductase" evidence="2">
    <location>
        <begin position="2"/>
        <end position="176"/>
    </location>
</feature>
<dbReference type="PANTHER" id="PTHR43625:SF77">
    <property type="entry name" value="ALDO-KETO REDUCTASE"/>
    <property type="match status" value="1"/>
</dbReference>
<sequence>MPIEEVAGVIQDLIKEGKIQHWGLSEAGVETIRRAHAVQPLTAVESEYSMMWRGPEQELLPTLEELGIGFVPFAPLGKGFLTGTIDKNSTFSSDDFRSKQPRFQAEHLAANQILVDIIKKFASEKNVTPAQISLAWVLAQKPWIVPNPGTRKLERLEENLAAVNVELTFAELSDLNTALSKIEISGDRYPAGSDYAKRASK</sequence>
<proteinExistence type="predicted"/>
<dbReference type="InterPro" id="IPR036812">
    <property type="entry name" value="NAD(P)_OxRdtase_dom_sf"/>
</dbReference>
<dbReference type="EMBL" id="WHOD01000084">
    <property type="protein sequence ID" value="NOU95922.1"/>
    <property type="molecule type" value="Genomic_DNA"/>
</dbReference>
<evidence type="ECO:0000259" key="2">
    <source>
        <dbReference type="Pfam" id="PF00248"/>
    </source>
</evidence>
<protein>
    <recommendedName>
        <fullName evidence="2">NADP-dependent oxidoreductase domain-containing protein</fullName>
    </recommendedName>
</protein>
<gene>
    <name evidence="3" type="ORF">GC093_22245</name>
</gene>
<dbReference type="GO" id="GO:0005737">
    <property type="term" value="C:cytoplasm"/>
    <property type="evidence" value="ECO:0007669"/>
    <property type="project" value="TreeGrafter"/>
</dbReference>
<dbReference type="PANTHER" id="PTHR43625">
    <property type="entry name" value="AFLATOXIN B1 ALDEHYDE REDUCTASE"/>
    <property type="match status" value="1"/>
</dbReference>
<organism evidence="3 4">
    <name type="scientific">Paenibacillus foliorum</name>
    <dbReference type="NCBI Taxonomy" id="2654974"/>
    <lineage>
        <taxon>Bacteria</taxon>
        <taxon>Bacillati</taxon>
        <taxon>Bacillota</taxon>
        <taxon>Bacilli</taxon>
        <taxon>Bacillales</taxon>
        <taxon>Paenibacillaceae</taxon>
        <taxon>Paenibacillus</taxon>
    </lineage>
</organism>
<dbReference type="SUPFAM" id="SSF51430">
    <property type="entry name" value="NAD(P)-linked oxidoreductase"/>
    <property type="match status" value="1"/>
</dbReference>
<name>A0A972GSH2_9BACL</name>